<evidence type="ECO:0000313" key="2">
    <source>
        <dbReference type="EMBL" id="KAJ8377821.1"/>
    </source>
</evidence>
<gene>
    <name evidence="2" type="ORF">AAFF_G00251400</name>
</gene>
<organism evidence="2 3">
    <name type="scientific">Aldrovandia affinis</name>
    <dbReference type="NCBI Taxonomy" id="143900"/>
    <lineage>
        <taxon>Eukaryota</taxon>
        <taxon>Metazoa</taxon>
        <taxon>Chordata</taxon>
        <taxon>Craniata</taxon>
        <taxon>Vertebrata</taxon>
        <taxon>Euteleostomi</taxon>
        <taxon>Actinopterygii</taxon>
        <taxon>Neopterygii</taxon>
        <taxon>Teleostei</taxon>
        <taxon>Notacanthiformes</taxon>
        <taxon>Halosauridae</taxon>
        <taxon>Aldrovandia</taxon>
    </lineage>
</organism>
<keyword evidence="3" id="KW-1185">Reference proteome</keyword>
<proteinExistence type="predicted"/>
<evidence type="ECO:0000256" key="1">
    <source>
        <dbReference type="SAM" id="MobiDB-lite"/>
    </source>
</evidence>
<name>A0AAD7RCL7_9TELE</name>
<evidence type="ECO:0000313" key="3">
    <source>
        <dbReference type="Proteomes" id="UP001221898"/>
    </source>
</evidence>
<dbReference type="AlphaFoldDB" id="A0AAD7RCL7"/>
<dbReference type="Proteomes" id="UP001221898">
    <property type="component" value="Unassembled WGS sequence"/>
</dbReference>
<reference evidence="2" key="1">
    <citation type="journal article" date="2023" name="Science">
        <title>Genome structures resolve the early diversification of teleost fishes.</title>
        <authorList>
            <person name="Parey E."/>
            <person name="Louis A."/>
            <person name="Montfort J."/>
            <person name="Bouchez O."/>
            <person name="Roques C."/>
            <person name="Iampietro C."/>
            <person name="Lluch J."/>
            <person name="Castinel A."/>
            <person name="Donnadieu C."/>
            <person name="Desvignes T."/>
            <person name="Floi Bucao C."/>
            <person name="Jouanno E."/>
            <person name="Wen M."/>
            <person name="Mejri S."/>
            <person name="Dirks R."/>
            <person name="Jansen H."/>
            <person name="Henkel C."/>
            <person name="Chen W.J."/>
            <person name="Zahm M."/>
            <person name="Cabau C."/>
            <person name="Klopp C."/>
            <person name="Thompson A.W."/>
            <person name="Robinson-Rechavi M."/>
            <person name="Braasch I."/>
            <person name="Lecointre G."/>
            <person name="Bobe J."/>
            <person name="Postlethwait J.H."/>
            <person name="Berthelot C."/>
            <person name="Roest Crollius H."/>
            <person name="Guiguen Y."/>
        </authorList>
    </citation>
    <scope>NUCLEOTIDE SEQUENCE</scope>
    <source>
        <strain evidence="2">NC1722</strain>
    </source>
</reference>
<sequence length="137" mass="14823">MWKKQGWRPKDSGRKGRPCRTTAHVELTTGFAARRIWGGAAPLPFSLANSAQDGRRSDPLNRDGGPSLYGTRLSPAELSRAKGNKLAGKHLVTAGTCIGADCWTSSTDSVAELTLRMDCGPLSELTVLELTEYQSYL</sequence>
<protein>
    <submittedName>
        <fullName evidence="2">Uncharacterized protein</fullName>
    </submittedName>
</protein>
<comment type="caution">
    <text evidence="2">The sequence shown here is derived from an EMBL/GenBank/DDBJ whole genome shotgun (WGS) entry which is preliminary data.</text>
</comment>
<accession>A0AAD7RCL7</accession>
<feature type="region of interest" description="Disordered" evidence="1">
    <location>
        <begin position="48"/>
        <end position="74"/>
    </location>
</feature>
<dbReference type="EMBL" id="JAINUG010000339">
    <property type="protein sequence ID" value="KAJ8377821.1"/>
    <property type="molecule type" value="Genomic_DNA"/>
</dbReference>